<evidence type="ECO:0000256" key="3">
    <source>
        <dbReference type="ARBA" id="ARBA00022525"/>
    </source>
</evidence>
<dbReference type="KEGG" id="qsa:O6P43_025439"/>
<evidence type="ECO:0000256" key="2">
    <source>
        <dbReference type="ARBA" id="ARBA00009178"/>
    </source>
</evidence>
<feature type="chain" id="PRO_5042003243" evidence="7">
    <location>
        <begin position="24"/>
        <end position="107"/>
    </location>
</feature>
<keyword evidence="4" id="KW-0372">Hormone</keyword>
<keyword evidence="5 7" id="KW-0732">Signal</keyword>
<evidence type="ECO:0000256" key="1">
    <source>
        <dbReference type="ARBA" id="ARBA00004613"/>
    </source>
</evidence>
<dbReference type="InterPro" id="IPR008801">
    <property type="entry name" value="RALF"/>
</dbReference>
<evidence type="ECO:0000256" key="4">
    <source>
        <dbReference type="ARBA" id="ARBA00022702"/>
    </source>
</evidence>
<comment type="caution">
    <text evidence="8">The sequence shown here is derived from an EMBL/GenBank/DDBJ whole genome shotgun (WGS) entry which is preliminary data.</text>
</comment>
<dbReference type="GO" id="GO:0005576">
    <property type="term" value="C:extracellular region"/>
    <property type="evidence" value="ECO:0007669"/>
    <property type="project" value="UniProtKB-SubCell"/>
</dbReference>
<evidence type="ECO:0000313" key="9">
    <source>
        <dbReference type="Proteomes" id="UP001163823"/>
    </source>
</evidence>
<comment type="similarity">
    <text evidence="2">Belongs to the plant rapid alkalinization factor (RALF) family.</text>
</comment>
<dbReference type="Proteomes" id="UP001163823">
    <property type="component" value="Chromosome 10"/>
</dbReference>
<dbReference type="PANTHER" id="PTHR33136">
    <property type="entry name" value="RAPID ALKALINIZATION FACTOR-LIKE"/>
    <property type="match status" value="1"/>
</dbReference>
<feature type="signal peptide" evidence="7">
    <location>
        <begin position="1"/>
        <end position="23"/>
    </location>
</feature>
<evidence type="ECO:0000256" key="6">
    <source>
        <dbReference type="ARBA" id="ARBA00023157"/>
    </source>
</evidence>
<reference evidence="8" key="1">
    <citation type="journal article" date="2023" name="Science">
        <title>Elucidation of the pathway for biosynthesis of saponin adjuvants from the soapbark tree.</title>
        <authorList>
            <person name="Reed J."/>
            <person name="Orme A."/>
            <person name="El-Demerdash A."/>
            <person name="Owen C."/>
            <person name="Martin L.B.B."/>
            <person name="Misra R.C."/>
            <person name="Kikuchi S."/>
            <person name="Rejzek M."/>
            <person name="Martin A.C."/>
            <person name="Harkess A."/>
            <person name="Leebens-Mack J."/>
            <person name="Louveau T."/>
            <person name="Stephenson M.J."/>
            <person name="Osbourn A."/>
        </authorList>
    </citation>
    <scope>NUCLEOTIDE SEQUENCE</scope>
    <source>
        <strain evidence="8">S10</strain>
    </source>
</reference>
<keyword evidence="6" id="KW-1015">Disulfide bond</keyword>
<dbReference type="GO" id="GO:0040008">
    <property type="term" value="P:regulation of growth"/>
    <property type="evidence" value="ECO:0007669"/>
    <property type="project" value="UniProtKB-ARBA"/>
</dbReference>
<dbReference type="EMBL" id="JARAOO010000010">
    <property type="protein sequence ID" value="KAJ7953784.1"/>
    <property type="molecule type" value="Genomic_DNA"/>
</dbReference>
<protein>
    <submittedName>
        <fullName evidence="8">Rapid ALkalinization Factor</fullName>
    </submittedName>
</protein>
<accession>A0AAD7L956</accession>
<keyword evidence="3" id="KW-0964">Secreted</keyword>
<sequence>MDYKPGLILLLLALAMVAKQASSIHDFNRGSSTGSVGNFIGEENEMLVDSESNRRQLAQGRYISYGALKANQVPCGQRGQSYYNCQKRQKANPYKRGCNKITHCARG</sequence>
<keyword evidence="9" id="KW-1185">Reference proteome</keyword>
<dbReference type="Pfam" id="PF05498">
    <property type="entry name" value="RALF"/>
    <property type="match status" value="1"/>
</dbReference>
<evidence type="ECO:0000313" key="8">
    <source>
        <dbReference type="EMBL" id="KAJ7953784.1"/>
    </source>
</evidence>
<name>A0AAD7L956_QUISA</name>
<evidence type="ECO:0000256" key="7">
    <source>
        <dbReference type="SAM" id="SignalP"/>
    </source>
</evidence>
<dbReference type="AlphaFoldDB" id="A0AAD7L956"/>
<evidence type="ECO:0000256" key="5">
    <source>
        <dbReference type="ARBA" id="ARBA00022729"/>
    </source>
</evidence>
<dbReference type="PANTHER" id="PTHR33136:SF89">
    <property type="entry name" value="PROTEIN RALF-LIKE 19"/>
    <property type="match status" value="1"/>
</dbReference>
<dbReference type="GO" id="GO:0005179">
    <property type="term" value="F:hormone activity"/>
    <property type="evidence" value="ECO:0007669"/>
    <property type="project" value="UniProtKB-KW"/>
</dbReference>
<comment type="subcellular location">
    <subcellularLocation>
        <location evidence="1">Secreted</location>
    </subcellularLocation>
</comment>
<proteinExistence type="inferred from homology"/>
<dbReference type="GO" id="GO:0009506">
    <property type="term" value="C:plasmodesma"/>
    <property type="evidence" value="ECO:0007669"/>
    <property type="project" value="TreeGrafter"/>
</dbReference>
<gene>
    <name evidence="8" type="ORF">O6P43_025439</name>
</gene>
<organism evidence="8 9">
    <name type="scientific">Quillaja saponaria</name>
    <name type="common">Soap bark tree</name>
    <dbReference type="NCBI Taxonomy" id="32244"/>
    <lineage>
        <taxon>Eukaryota</taxon>
        <taxon>Viridiplantae</taxon>
        <taxon>Streptophyta</taxon>
        <taxon>Embryophyta</taxon>
        <taxon>Tracheophyta</taxon>
        <taxon>Spermatophyta</taxon>
        <taxon>Magnoliopsida</taxon>
        <taxon>eudicotyledons</taxon>
        <taxon>Gunneridae</taxon>
        <taxon>Pentapetalae</taxon>
        <taxon>rosids</taxon>
        <taxon>fabids</taxon>
        <taxon>Fabales</taxon>
        <taxon>Quillajaceae</taxon>
        <taxon>Quillaja</taxon>
    </lineage>
</organism>
<dbReference type="GO" id="GO:0019722">
    <property type="term" value="P:calcium-mediated signaling"/>
    <property type="evidence" value="ECO:0007669"/>
    <property type="project" value="TreeGrafter"/>
</dbReference>